<comment type="caution">
    <text evidence="1">The sequence shown here is derived from an EMBL/GenBank/DDBJ whole genome shotgun (WGS) entry which is preliminary data.</text>
</comment>
<evidence type="ECO:0000313" key="1">
    <source>
        <dbReference type="EMBL" id="TQD92910.1"/>
    </source>
</evidence>
<name>A0A540M2D8_MALBA</name>
<protein>
    <submittedName>
        <fullName evidence="1">Uncharacterized protein</fullName>
    </submittedName>
</protein>
<dbReference type="EMBL" id="VIEB01000380">
    <property type="protein sequence ID" value="TQD92910.1"/>
    <property type="molecule type" value="Genomic_DNA"/>
</dbReference>
<dbReference type="Proteomes" id="UP000315295">
    <property type="component" value="Unassembled WGS sequence"/>
</dbReference>
<accession>A0A540M2D8</accession>
<keyword evidence="2" id="KW-1185">Reference proteome</keyword>
<proteinExistence type="predicted"/>
<gene>
    <name evidence="1" type="ORF">C1H46_021390</name>
</gene>
<reference evidence="1 2" key="1">
    <citation type="journal article" date="2019" name="G3 (Bethesda)">
        <title>Sequencing of a Wild Apple (Malus baccata) Genome Unravels the Differences Between Cultivated and Wild Apple Species Regarding Disease Resistance and Cold Tolerance.</title>
        <authorList>
            <person name="Chen X."/>
        </authorList>
    </citation>
    <scope>NUCLEOTIDE SEQUENCE [LARGE SCALE GENOMIC DNA]</scope>
    <source>
        <strain evidence="2">cv. Shandingzi</strain>
        <tissue evidence="1">Leaves</tissue>
    </source>
</reference>
<organism evidence="1 2">
    <name type="scientific">Malus baccata</name>
    <name type="common">Siberian crab apple</name>
    <name type="synonym">Pyrus baccata</name>
    <dbReference type="NCBI Taxonomy" id="106549"/>
    <lineage>
        <taxon>Eukaryota</taxon>
        <taxon>Viridiplantae</taxon>
        <taxon>Streptophyta</taxon>
        <taxon>Embryophyta</taxon>
        <taxon>Tracheophyta</taxon>
        <taxon>Spermatophyta</taxon>
        <taxon>Magnoliopsida</taxon>
        <taxon>eudicotyledons</taxon>
        <taxon>Gunneridae</taxon>
        <taxon>Pentapetalae</taxon>
        <taxon>rosids</taxon>
        <taxon>fabids</taxon>
        <taxon>Rosales</taxon>
        <taxon>Rosaceae</taxon>
        <taxon>Amygdaloideae</taxon>
        <taxon>Maleae</taxon>
        <taxon>Malus</taxon>
    </lineage>
</organism>
<sequence length="108" mass="12239">MSQPRLENAPPTLKEKKKRCRTCECAVCLRKACNDILYPYWNRVPAGVTSVGEGSEIACVRRRRDDSMCGHNMAYARALFFGDCFNYGHDIFYCPIQDVGAKSNHDSI</sequence>
<dbReference type="AlphaFoldDB" id="A0A540M2D8"/>
<evidence type="ECO:0000313" key="2">
    <source>
        <dbReference type="Proteomes" id="UP000315295"/>
    </source>
</evidence>